<proteinExistence type="predicted"/>
<dbReference type="EMBL" id="BKCJ010008051">
    <property type="protein sequence ID" value="GEU80298.1"/>
    <property type="molecule type" value="Genomic_DNA"/>
</dbReference>
<dbReference type="AlphaFoldDB" id="A0A6L2N280"/>
<accession>A0A6L2N280</accession>
<evidence type="ECO:0000313" key="1">
    <source>
        <dbReference type="EMBL" id="GEU80298.1"/>
    </source>
</evidence>
<reference evidence="1" key="1">
    <citation type="journal article" date="2019" name="Sci. Rep.">
        <title>Draft genome of Tanacetum cinerariifolium, the natural source of mosquito coil.</title>
        <authorList>
            <person name="Yamashiro T."/>
            <person name="Shiraishi A."/>
            <person name="Satake H."/>
            <person name="Nakayama K."/>
        </authorList>
    </citation>
    <scope>NUCLEOTIDE SEQUENCE</scope>
</reference>
<gene>
    <name evidence="1" type="ORF">Tci_052276</name>
</gene>
<protein>
    <submittedName>
        <fullName evidence="1">Uncharacterized protein</fullName>
    </submittedName>
</protein>
<name>A0A6L2N280_TANCI</name>
<sequence length="98" mass="10350">MEDTFPMACNFDVKSCFKLWESHKSVGSPPSRVILFGDIPTVIPSTSVIAPETSAIAHVVSSAAHVVETTIVASPTGLCSLVPYSDLDSNSPNEMVSP</sequence>
<comment type="caution">
    <text evidence="1">The sequence shown here is derived from an EMBL/GenBank/DDBJ whole genome shotgun (WGS) entry which is preliminary data.</text>
</comment>
<organism evidence="1">
    <name type="scientific">Tanacetum cinerariifolium</name>
    <name type="common">Dalmatian daisy</name>
    <name type="synonym">Chrysanthemum cinerariifolium</name>
    <dbReference type="NCBI Taxonomy" id="118510"/>
    <lineage>
        <taxon>Eukaryota</taxon>
        <taxon>Viridiplantae</taxon>
        <taxon>Streptophyta</taxon>
        <taxon>Embryophyta</taxon>
        <taxon>Tracheophyta</taxon>
        <taxon>Spermatophyta</taxon>
        <taxon>Magnoliopsida</taxon>
        <taxon>eudicotyledons</taxon>
        <taxon>Gunneridae</taxon>
        <taxon>Pentapetalae</taxon>
        <taxon>asterids</taxon>
        <taxon>campanulids</taxon>
        <taxon>Asterales</taxon>
        <taxon>Asteraceae</taxon>
        <taxon>Asteroideae</taxon>
        <taxon>Anthemideae</taxon>
        <taxon>Anthemidinae</taxon>
        <taxon>Tanacetum</taxon>
    </lineage>
</organism>